<name>A0ABU0HBF8_9HYPH</name>
<sequence length="187" mass="19825">MPTVIVSDKSISATVLQKWGWFIALGVVFLIGGIFAIMMPLVSSLAVGIFLAAILVIAGVIQIFQAFRVQSWSGFIWQLLIGVIVLIGGIAIYSSPVSGSFALTLVIAAVFIAKGIFQIVLGFRLRPQDGWGWILAAGIIALLVGVMILSNYPFSGLWVPGTLAGVSLIFTGWSYIALGLAARRLAS</sequence>
<dbReference type="Proteomes" id="UP001241603">
    <property type="component" value="Unassembled WGS sequence"/>
</dbReference>
<proteinExistence type="predicted"/>
<dbReference type="EMBL" id="JAUSVO010000006">
    <property type="protein sequence ID" value="MDQ0439653.1"/>
    <property type="molecule type" value="Genomic_DNA"/>
</dbReference>
<feature type="transmembrane region" description="Helical" evidence="1">
    <location>
        <begin position="101"/>
        <end position="123"/>
    </location>
</feature>
<evidence type="ECO:0000256" key="1">
    <source>
        <dbReference type="SAM" id="Phobius"/>
    </source>
</evidence>
<keyword evidence="1" id="KW-0472">Membrane</keyword>
<dbReference type="RefSeq" id="WP_266350546.1">
    <property type="nucleotide sequence ID" value="NZ_JAPKNG010000006.1"/>
</dbReference>
<keyword evidence="3" id="KW-1185">Reference proteome</keyword>
<feature type="transmembrane region" description="Helical" evidence="1">
    <location>
        <begin position="19"/>
        <end position="39"/>
    </location>
</feature>
<keyword evidence="1" id="KW-1133">Transmembrane helix</keyword>
<keyword evidence="1" id="KW-0812">Transmembrane</keyword>
<feature type="transmembrane region" description="Helical" evidence="1">
    <location>
        <begin position="158"/>
        <end position="182"/>
    </location>
</feature>
<dbReference type="InterPro" id="IPR005325">
    <property type="entry name" value="DUF308_memb"/>
</dbReference>
<comment type="caution">
    <text evidence="2">The sequence shown here is derived from an EMBL/GenBank/DDBJ whole genome shotgun (WGS) entry which is preliminary data.</text>
</comment>
<protein>
    <submittedName>
        <fullName evidence="2">Uncharacterized membrane protein HdeD (DUF308 family)</fullName>
    </submittedName>
</protein>
<evidence type="ECO:0000313" key="3">
    <source>
        <dbReference type="Proteomes" id="UP001241603"/>
    </source>
</evidence>
<reference evidence="2 3" key="1">
    <citation type="submission" date="2023-07" db="EMBL/GenBank/DDBJ databases">
        <title>Genomic Encyclopedia of Type Strains, Phase IV (KMG-IV): sequencing the most valuable type-strain genomes for metagenomic binning, comparative biology and taxonomic classification.</title>
        <authorList>
            <person name="Goeker M."/>
        </authorList>
    </citation>
    <scope>NUCLEOTIDE SEQUENCE [LARGE SCALE GENOMIC DNA]</scope>
    <source>
        <strain evidence="2 3">B6-8</strain>
    </source>
</reference>
<organism evidence="2 3">
    <name type="scientific">Kaistia dalseonensis</name>
    <dbReference type="NCBI Taxonomy" id="410840"/>
    <lineage>
        <taxon>Bacteria</taxon>
        <taxon>Pseudomonadati</taxon>
        <taxon>Pseudomonadota</taxon>
        <taxon>Alphaproteobacteria</taxon>
        <taxon>Hyphomicrobiales</taxon>
        <taxon>Kaistiaceae</taxon>
        <taxon>Kaistia</taxon>
    </lineage>
</organism>
<evidence type="ECO:0000313" key="2">
    <source>
        <dbReference type="EMBL" id="MDQ0439653.1"/>
    </source>
</evidence>
<dbReference type="PANTHER" id="PTHR34989">
    <property type="entry name" value="PROTEIN HDED"/>
    <property type="match status" value="1"/>
</dbReference>
<accession>A0ABU0HBF8</accession>
<feature type="transmembrane region" description="Helical" evidence="1">
    <location>
        <begin position="130"/>
        <end position="152"/>
    </location>
</feature>
<feature type="transmembrane region" description="Helical" evidence="1">
    <location>
        <begin position="45"/>
        <end position="64"/>
    </location>
</feature>
<gene>
    <name evidence="2" type="ORF">QO014_004059</name>
</gene>
<dbReference type="PANTHER" id="PTHR34989:SF1">
    <property type="entry name" value="PROTEIN HDED"/>
    <property type="match status" value="1"/>
</dbReference>
<feature type="transmembrane region" description="Helical" evidence="1">
    <location>
        <begin position="76"/>
        <end position="95"/>
    </location>
</feature>
<dbReference type="InterPro" id="IPR052712">
    <property type="entry name" value="Acid_resist_chaperone_HdeD"/>
</dbReference>
<dbReference type="Pfam" id="PF03729">
    <property type="entry name" value="DUF308"/>
    <property type="match status" value="1"/>
</dbReference>